<evidence type="ECO:0000313" key="1">
    <source>
        <dbReference type="EMBL" id="UTW08282.1"/>
    </source>
</evidence>
<dbReference type="Proteomes" id="UP001059672">
    <property type="component" value="Chromosome"/>
</dbReference>
<dbReference type="RefSeq" id="WP_255838901.1">
    <property type="nucleotide sequence ID" value="NZ_CP073346.1"/>
</dbReference>
<name>A0ABY5HA73_9PSED</name>
<protein>
    <recommendedName>
        <fullName evidence="3">Alpha/beta hydrolase</fullName>
    </recommendedName>
</protein>
<keyword evidence="2" id="KW-1185">Reference proteome</keyword>
<accession>A0ABY5HA73</accession>
<dbReference type="EMBL" id="CP073346">
    <property type="protein sequence ID" value="UTW08282.1"/>
    <property type="molecule type" value="Genomic_DNA"/>
</dbReference>
<reference evidence="1" key="1">
    <citation type="submission" date="2021-04" db="EMBL/GenBank/DDBJ databases">
        <title>Oceanospirillales bacteria with DddD are important DMSP degraders in coastal seawater.</title>
        <authorList>
            <person name="Liu J."/>
        </authorList>
    </citation>
    <scope>NUCLEOTIDE SEQUENCE</scope>
    <source>
        <strain evidence="1">D13-4</strain>
    </source>
</reference>
<evidence type="ECO:0000313" key="2">
    <source>
        <dbReference type="Proteomes" id="UP001059672"/>
    </source>
</evidence>
<dbReference type="Gene3D" id="3.40.50.1820">
    <property type="entry name" value="alpha/beta hydrolase"/>
    <property type="match status" value="1"/>
</dbReference>
<gene>
    <name evidence="1" type="ORF">KDW96_02845</name>
</gene>
<proteinExistence type="predicted"/>
<dbReference type="InterPro" id="IPR029058">
    <property type="entry name" value="AB_hydrolase_fold"/>
</dbReference>
<organism evidence="1 2">
    <name type="scientific">Pseudomonas benzenivorans</name>
    <dbReference type="NCBI Taxonomy" id="556533"/>
    <lineage>
        <taxon>Bacteria</taxon>
        <taxon>Pseudomonadati</taxon>
        <taxon>Pseudomonadota</taxon>
        <taxon>Gammaproteobacteria</taxon>
        <taxon>Pseudomonadales</taxon>
        <taxon>Pseudomonadaceae</taxon>
        <taxon>Pseudomonas</taxon>
    </lineage>
</organism>
<evidence type="ECO:0008006" key="3">
    <source>
        <dbReference type="Google" id="ProtNLM"/>
    </source>
</evidence>
<sequence length="255" mass="28717">MRKAEIYSTRELSAWLYEPPTVTEPNRLLICVHGISRNARQQQEAFSATADELGVRLLAPEFTHERFPGYQRLDSGIGMTRADLALNRMLLSLGSDLKVPRWTLDMFGYSGGAQFSHRYALCYPGAVRSLALAGAGWYTFPDHSVRYPRGLAGWPAVLPGPASIETLVRIPTLVLVGDRDTLRDASLRKGERIDKQQGRHRLARAHKWVKRWRGLGHTNLELCELEGGEHDFALCAEHTQMLSSINYFLTRTEGI</sequence>
<dbReference type="SUPFAM" id="SSF53474">
    <property type="entry name" value="alpha/beta-Hydrolases"/>
    <property type="match status" value="1"/>
</dbReference>